<dbReference type="OrthoDB" id="3269357at2759"/>
<feature type="transmembrane region" description="Helical" evidence="2">
    <location>
        <begin position="142"/>
        <end position="167"/>
    </location>
</feature>
<feature type="transmembrane region" description="Helical" evidence="2">
    <location>
        <begin position="72"/>
        <end position="97"/>
    </location>
</feature>
<feature type="transmembrane region" description="Helical" evidence="2">
    <location>
        <begin position="187"/>
        <end position="216"/>
    </location>
</feature>
<evidence type="ECO:0000313" key="4">
    <source>
        <dbReference type="Proteomes" id="UP000217199"/>
    </source>
</evidence>
<feature type="compositionally biased region" description="Polar residues" evidence="1">
    <location>
        <begin position="383"/>
        <end position="394"/>
    </location>
</feature>
<feature type="compositionally biased region" description="Low complexity" evidence="1">
    <location>
        <begin position="429"/>
        <end position="442"/>
    </location>
</feature>
<keyword evidence="2" id="KW-1133">Transmembrane helix</keyword>
<feature type="region of interest" description="Disordered" evidence="1">
    <location>
        <begin position="362"/>
        <end position="526"/>
    </location>
</feature>
<proteinExistence type="predicted"/>
<organism evidence="3 4">
    <name type="scientific">Pyrrhoderma noxium</name>
    <dbReference type="NCBI Taxonomy" id="2282107"/>
    <lineage>
        <taxon>Eukaryota</taxon>
        <taxon>Fungi</taxon>
        <taxon>Dikarya</taxon>
        <taxon>Basidiomycota</taxon>
        <taxon>Agaricomycotina</taxon>
        <taxon>Agaricomycetes</taxon>
        <taxon>Hymenochaetales</taxon>
        <taxon>Hymenochaetaceae</taxon>
        <taxon>Pyrrhoderma</taxon>
    </lineage>
</organism>
<gene>
    <name evidence="3" type="ORF">PNOK_0072300</name>
</gene>
<evidence type="ECO:0000256" key="1">
    <source>
        <dbReference type="SAM" id="MobiDB-lite"/>
    </source>
</evidence>
<evidence type="ECO:0000256" key="2">
    <source>
        <dbReference type="SAM" id="Phobius"/>
    </source>
</evidence>
<feature type="compositionally biased region" description="Low complexity" evidence="1">
    <location>
        <begin position="490"/>
        <end position="507"/>
    </location>
</feature>
<evidence type="ECO:0000313" key="3">
    <source>
        <dbReference type="EMBL" id="PAV23655.1"/>
    </source>
</evidence>
<reference evidence="3 4" key="1">
    <citation type="journal article" date="2017" name="Mol. Ecol.">
        <title>Comparative and population genomic landscape of Phellinus noxius: A hypervariable fungus causing root rot in trees.</title>
        <authorList>
            <person name="Chung C.L."/>
            <person name="Lee T.J."/>
            <person name="Akiba M."/>
            <person name="Lee H.H."/>
            <person name="Kuo T.H."/>
            <person name="Liu D."/>
            <person name="Ke H.M."/>
            <person name="Yokoi T."/>
            <person name="Roa M.B."/>
            <person name="Lu M.J."/>
            <person name="Chang Y.Y."/>
            <person name="Ann P.J."/>
            <person name="Tsai J.N."/>
            <person name="Chen C.Y."/>
            <person name="Tzean S.S."/>
            <person name="Ota Y."/>
            <person name="Hattori T."/>
            <person name="Sahashi N."/>
            <person name="Liou R.F."/>
            <person name="Kikuchi T."/>
            <person name="Tsai I.J."/>
        </authorList>
    </citation>
    <scope>NUCLEOTIDE SEQUENCE [LARGE SCALE GENOMIC DNA]</scope>
    <source>
        <strain evidence="3 4">FFPRI411160</strain>
    </source>
</reference>
<protein>
    <recommendedName>
        <fullName evidence="5">MARVEL domain-containing protein</fullName>
    </recommendedName>
</protein>
<evidence type="ECO:0008006" key="5">
    <source>
        <dbReference type="Google" id="ProtNLM"/>
    </source>
</evidence>
<dbReference type="InParanoid" id="A0A286UW31"/>
<dbReference type="STRING" id="2282107.A0A286UW31"/>
<comment type="caution">
    <text evidence="3">The sequence shown here is derived from an EMBL/GenBank/DDBJ whole genome shotgun (WGS) entry which is preliminary data.</text>
</comment>
<dbReference type="Proteomes" id="UP000217199">
    <property type="component" value="Unassembled WGS sequence"/>
</dbReference>
<dbReference type="EMBL" id="NBII01000001">
    <property type="protein sequence ID" value="PAV23655.1"/>
    <property type="molecule type" value="Genomic_DNA"/>
</dbReference>
<name>A0A286UW31_9AGAM</name>
<dbReference type="AlphaFoldDB" id="A0A286UW31"/>
<accession>A0A286UW31</accession>
<keyword evidence="4" id="KW-1185">Reference proteome</keyword>
<keyword evidence="2" id="KW-0472">Membrane</keyword>
<feature type="transmembrane region" description="Helical" evidence="2">
    <location>
        <begin position="109"/>
        <end position="130"/>
    </location>
</feature>
<keyword evidence="2" id="KW-0812">Transmembrane</keyword>
<sequence>MNQGEDWTVYQALGRPSSCKTRLPLLTSPPHRRPVLLLFNLSIPFYSSHPIYHIRQSSYFLISPNRMLSFFLCFRAAIFALFIICNAIICSVASWNLSFVQENARVANVDGFLIFIGASGLIVIFPVIFVELVRKGAVVSKVWFEATWLTFFWVLNTVGAITATAITSHDLCGFSSAETHNSGSACASARILVVFTWLNTAFVLLYSVLLTIFAMLHQREDPPVWKSSVCEFPWFGTKQCLRSIPSSPVMSRFSRAKSPSLVIPKPYRPAPQLIFNHGRAGLGSQVEIEHFTDVMSSEGQSIQSPYSEMSVNNFNNFNNFNSIVPPVSIPAPVASNLYPSYVQRAGTKKTYPYQLYDNTYHTANRASGSSPPPIRNWPKPITGTENVLSNTRAGASNMGIMPVIPPAAESPRPLSERALQKQRNPNPPSRSSSNGSINSQKSLSERRQRTPPAPPDLRKLASNKPVKAIPAQGSTENTTSRAHKEESSYRSRPTGPRTRTGSGSFSRPRPPPLDLTIKGSTPNSRR</sequence>